<name>A0A0A7KDK3_9DEIO</name>
<evidence type="ECO:0000313" key="4">
    <source>
        <dbReference type="Proteomes" id="UP000030634"/>
    </source>
</evidence>
<gene>
    <name evidence="3" type="ORF">QR90_02665</name>
</gene>
<proteinExistence type="predicted"/>
<dbReference type="Gene3D" id="1.10.287.70">
    <property type="match status" value="1"/>
</dbReference>
<keyword evidence="1" id="KW-0812">Transmembrane</keyword>
<feature type="transmembrane region" description="Helical" evidence="1">
    <location>
        <begin position="137"/>
        <end position="157"/>
    </location>
</feature>
<dbReference type="SUPFAM" id="SSF81324">
    <property type="entry name" value="Voltage-gated potassium channels"/>
    <property type="match status" value="1"/>
</dbReference>
<protein>
    <recommendedName>
        <fullName evidence="2">Potassium channel domain-containing protein</fullName>
    </recommendedName>
</protein>
<evidence type="ECO:0000256" key="1">
    <source>
        <dbReference type="SAM" id="Phobius"/>
    </source>
</evidence>
<evidence type="ECO:0000313" key="3">
    <source>
        <dbReference type="EMBL" id="AIZ44247.1"/>
    </source>
</evidence>
<dbReference type="EMBL" id="CP010028">
    <property type="protein sequence ID" value="AIZ44247.1"/>
    <property type="molecule type" value="Genomic_DNA"/>
</dbReference>
<keyword evidence="1" id="KW-1133">Transmembrane helix</keyword>
<dbReference type="Pfam" id="PF07885">
    <property type="entry name" value="Ion_trans_2"/>
    <property type="match status" value="1"/>
</dbReference>
<dbReference type="RefSeq" id="WP_039682033.1">
    <property type="nucleotide sequence ID" value="NZ_CP010028.1"/>
</dbReference>
<dbReference type="Proteomes" id="UP000030634">
    <property type="component" value="Chromosome"/>
</dbReference>
<dbReference type="AlphaFoldDB" id="A0A0A7KDK3"/>
<feature type="transmembrane region" description="Helical" evidence="1">
    <location>
        <begin position="59"/>
        <end position="88"/>
    </location>
</feature>
<dbReference type="KEGG" id="dsw:QR90_02665"/>
<evidence type="ECO:0000259" key="2">
    <source>
        <dbReference type="Pfam" id="PF07885"/>
    </source>
</evidence>
<feature type="domain" description="Potassium channel" evidence="2">
    <location>
        <begin position="83"/>
        <end position="154"/>
    </location>
</feature>
<dbReference type="InterPro" id="IPR013099">
    <property type="entry name" value="K_chnl_dom"/>
</dbReference>
<keyword evidence="1" id="KW-0472">Membrane</keyword>
<organism evidence="3 4">
    <name type="scientific">Deinococcus radiopugnans</name>
    <dbReference type="NCBI Taxonomy" id="57497"/>
    <lineage>
        <taxon>Bacteria</taxon>
        <taxon>Thermotogati</taxon>
        <taxon>Deinococcota</taxon>
        <taxon>Deinococci</taxon>
        <taxon>Deinococcales</taxon>
        <taxon>Deinococcaceae</taxon>
        <taxon>Deinococcus</taxon>
    </lineage>
</organism>
<dbReference type="HOGENOM" id="CLU_830563_0_0_0"/>
<feature type="transmembrane region" description="Helical" evidence="1">
    <location>
        <begin position="108"/>
        <end position="131"/>
    </location>
</feature>
<reference evidence="4" key="1">
    <citation type="submission" date="2014-11" db="EMBL/GenBank/DDBJ databases">
        <title>Hymenobacter sp. DG25B genome submission.</title>
        <authorList>
            <person name="Jung H.-Y."/>
            <person name="Kim M.K."/>
            <person name="Srinivasan S."/>
            <person name="Lim S."/>
        </authorList>
    </citation>
    <scope>NUCLEOTIDE SEQUENCE [LARGE SCALE GENOMIC DNA]</scope>
    <source>
        <strain evidence="4">DY59</strain>
    </source>
</reference>
<dbReference type="STRING" id="1182571.QR90_02665"/>
<sequence>MDALRHLLWLPGAALVLAVLLDALMSGLQAGEGLLSRWIHRLVYAAVRWLARVTRRRSVLAWSTLALISGTLNTWTALLWLGWSLVFWAQPGALEVASTEQPASFGEVVYFVGYSISTLGLGDIIATGNLWRVLTDVAAISGFFLLTFAITFIVPVAQARSARRQFALLLHRAGPDAQTLVLDAVQGYPDGVQGLLKDLHTQLNTLDAQHLSTPNLHRFHEQERRQALDAALPRLGEALLVIGGALDIEAPRGLRRSLDSVDSLSHSYGCVHSGPDAPIPPPPDLQPLREAGLPVRSAAEFAAYLQRHEALRRRLHGMARSGGWRWDEIVQVDASGR</sequence>
<accession>A0A0A7KDK3</accession>